<dbReference type="AlphaFoldDB" id="A0A017TDD1"/>
<gene>
    <name evidence="2" type="ORF">CAP_1711</name>
</gene>
<accession>A0A017TDD1</accession>
<sequence length="307" mass="32958">MNRHASTPRREPRVKKLVRLGAYCAFVTALAGGLALRSAYGSAKSSALEIGSELGRLGAVGSESPILMNGQPIYVSSTVQPVDYEDVLDRVEARCEQEPMALVDALPGLPDKVREELRARQQDRAAAGVVRHDNGGKGMVACFMRPEGSTTMGSRVEALNAFVDTGDLSKLGSLRYVFAERTENGSTHVVTAWTDGPFNLYSLVPSGGDTPGSDLPGVPRPLRSVRLLTASVEGVPYSVRIYDSEAPVEAIVAQYDTDLTARGWELKAGKLKTGERVYGRGGAHVYVLPREDKGRTLVSLIQMPGAE</sequence>
<evidence type="ECO:0000256" key="1">
    <source>
        <dbReference type="SAM" id="Phobius"/>
    </source>
</evidence>
<dbReference type="EMBL" id="ASRX01000015">
    <property type="protein sequence ID" value="EYF06581.1"/>
    <property type="molecule type" value="Genomic_DNA"/>
</dbReference>
<evidence type="ECO:0000313" key="3">
    <source>
        <dbReference type="Proteomes" id="UP000019678"/>
    </source>
</evidence>
<keyword evidence="1" id="KW-0472">Membrane</keyword>
<keyword evidence="1" id="KW-1133">Transmembrane helix</keyword>
<dbReference type="Proteomes" id="UP000019678">
    <property type="component" value="Unassembled WGS sequence"/>
</dbReference>
<keyword evidence="1" id="KW-0812">Transmembrane</keyword>
<keyword evidence="3" id="KW-1185">Reference proteome</keyword>
<proteinExistence type="predicted"/>
<protein>
    <submittedName>
        <fullName evidence="2">Uncharacterized protein</fullName>
    </submittedName>
</protein>
<feature type="transmembrane region" description="Helical" evidence="1">
    <location>
        <begin position="20"/>
        <end position="40"/>
    </location>
</feature>
<dbReference type="OrthoDB" id="5498585at2"/>
<evidence type="ECO:0000313" key="2">
    <source>
        <dbReference type="EMBL" id="EYF06581.1"/>
    </source>
</evidence>
<name>A0A017TDD1_9BACT</name>
<comment type="caution">
    <text evidence="2">The sequence shown here is derived from an EMBL/GenBank/DDBJ whole genome shotgun (WGS) entry which is preliminary data.</text>
</comment>
<organism evidence="2 3">
    <name type="scientific">Chondromyces apiculatus DSM 436</name>
    <dbReference type="NCBI Taxonomy" id="1192034"/>
    <lineage>
        <taxon>Bacteria</taxon>
        <taxon>Pseudomonadati</taxon>
        <taxon>Myxococcota</taxon>
        <taxon>Polyangia</taxon>
        <taxon>Polyangiales</taxon>
        <taxon>Polyangiaceae</taxon>
        <taxon>Chondromyces</taxon>
    </lineage>
</organism>
<dbReference type="STRING" id="1192034.CAP_1711"/>
<dbReference type="RefSeq" id="WP_044239555.1">
    <property type="nucleotide sequence ID" value="NZ_ASRX01000015.1"/>
</dbReference>
<reference evidence="2 3" key="1">
    <citation type="submission" date="2013-05" db="EMBL/GenBank/DDBJ databases">
        <title>Genome assembly of Chondromyces apiculatus DSM 436.</title>
        <authorList>
            <person name="Sharma G."/>
            <person name="Khatri I."/>
            <person name="Kaur C."/>
            <person name="Mayilraj S."/>
            <person name="Subramanian S."/>
        </authorList>
    </citation>
    <scope>NUCLEOTIDE SEQUENCE [LARGE SCALE GENOMIC DNA]</scope>
    <source>
        <strain evidence="2 3">DSM 436</strain>
    </source>
</reference>